<evidence type="ECO:0008006" key="3">
    <source>
        <dbReference type="Google" id="ProtNLM"/>
    </source>
</evidence>
<gene>
    <name evidence="1" type="ORF">H4R18_003328</name>
</gene>
<comment type="caution">
    <text evidence="1">The sequence shown here is derived from an EMBL/GenBank/DDBJ whole genome shotgun (WGS) entry which is preliminary data.</text>
</comment>
<evidence type="ECO:0000313" key="2">
    <source>
        <dbReference type="Proteomes" id="UP001140217"/>
    </source>
</evidence>
<proteinExistence type="predicted"/>
<dbReference type="OrthoDB" id="2097874at2759"/>
<sequence length="292" mass="31324">MDPARLPALAKPLVHAVLRRVHPDYFTHHPAAKAANQAAVQRLQALLAPVLAPPRQAHGPREPLEFVVRDGPGDALRPVSFAFSQRRARTDGEQQAQCARDLLALCRALGAAPAAAAVREIEAAIGQAQSASASASAGGAAARLRAARAREARANYAAGRAAAAAAAAAHAALLDGLRRAAWSPAAKTARPVLDRSRLFFAADVAPQRYADVARRIERQLPALDYARWCTLPVMVVSTWAAALRHGAPRYPGFVLMPCDVDPKEFQRYLRENLDEIQQQRRLRNAAHGVGPA</sequence>
<dbReference type="PANTHER" id="PTHR31596">
    <property type="entry name" value="T-CELL ACTIVATION INHIBITOR, MITOCHONDRIAL"/>
    <property type="match status" value="1"/>
</dbReference>
<dbReference type="EMBL" id="JANBUL010000129">
    <property type="protein sequence ID" value="KAJ2780687.1"/>
    <property type="molecule type" value="Genomic_DNA"/>
</dbReference>
<dbReference type="GO" id="GO:0005739">
    <property type="term" value="C:mitochondrion"/>
    <property type="evidence" value="ECO:0007669"/>
    <property type="project" value="TreeGrafter"/>
</dbReference>
<protein>
    <recommendedName>
        <fullName evidence="3">DUF4460 domain-containing protein</fullName>
    </recommendedName>
</protein>
<evidence type="ECO:0000313" key="1">
    <source>
        <dbReference type="EMBL" id="KAJ2780687.1"/>
    </source>
</evidence>
<reference evidence="1" key="1">
    <citation type="submission" date="2022-07" db="EMBL/GenBank/DDBJ databases">
        <title>Phylogenomic reconstructions and comparative analyses of Kickxellomycotina fungi.</title>
        <authorList>
            <person name="Reynolds N.K."/>
            <person name="Stajich J.E."/>
            <person name="Barry K."/>
            <person name="Grigoriev I.V."/>
            <person name="Crous P."/>
            <person name="Smith M.E."/>
        </authorList>
    </citation>
    <scope>NUCLEOTIDE SEQUENCE</scope>
    <source>
        <strain evidence="1">NBRC 105414</strain>
    </source>
</reference>
<dbReference type="AlphaFoldDB" id="A0A9W8LIS6"/>
<dbReference type="Proteomes" id="UP001140217">
    <property type="component" value="Unassembled WGS sequence"/>
</dbReference>
<name>A0A9W8LIS6_9FUNG</name>
<accession>A0A9W8LIS6</accession>
<keyword evidence="2" id="KW-1185">Reference proteome</keyword>
<dbReference type="PANTHER" id="PTHR31596:SF1">
    <property type="entry name" value="T-CELL ACTIVATION INHIBITOR, MITOCHONDRIAL"/>
    <property type="match status" value="1"/>
</dbReference>
<dbReference type="InterPro" id="IPR027986">
    <property type="entry name" value="TCAIM"/>
</dbReference>
<organism evidence="1 2">
    <name type="scientific">Coemansia javaensis</name>
    <dbReference type="NCBI Taxonomy" id="2761396"/>
    <lineage>
        <taxon>Eukaryota</taxon>
        <taxon>Fungi</taxon>
        <taxon>Fungi incertae sedis</taxon>
        <taxon>Zoopagomycota</taxon>
        <taxon>Kickxellomycotina</taxon>
        <taxon>Kickxellomycetes</taxon>
        <taxon>Kickxellales</taxon>
        <taxon>Kickxellaceae</taxon>
        <taxon>Coemansia</taxon>
    </lineage>
</organism>